<evidence type="ECO:0000313" key="6">
    <source>
        <dbReference type="EMBL" id="EQD36398.1"/>
    </source>
</evidence>
<reference evidence="6" key="1">
    <citation type="submission" date="2013-08" db="EMBL/GenBank/DDBJ databases">
        <authorList>
            <person name="Mendez C."/>
            <person name="Richter M."/>
            <person name="Ferrer M."/>
            <person name="Sanchez J."/>
        </authorList>
    </citation>
    <scope>NUCLEOTIDE SEQUENCE</scope>
</reference>
<dbReference type="EMBL" id="AUZZ01008771">
    <property type="protein sequence ID" value="EQD36398.1"/>
    <property type="molecule type" value="Genomic_DNA"/>
</dbReference>
<comment type="caution">
    <text evidence="6">The sequence shown here is derived from an EMBL/GenBank/DDBJ whole genome shotgun (WGS) entry which is preliminary data.</text>
</comment>
<accession>T0YT94</accession>
<sequence length="112" mass="12009">MRSLLQVLGRILLSQIFIISAIMKILNYAGMAGYMAAYGLPAWLLPFVIALELGGGLMILVGWKTRFAAFVLALFSIAAAVIFHHQFSNQTQVILLMSDLALAGGLLVLAGS</sequence>
<evidence type="ECO:0000256" key="1">
    <source>
        <dbReference type="ARBA" id="ARBA00004141"/>
    </source>
</evidence>
<evidence type="ECO:0000256" key="5">
    <source>
        <dbReference type="SAM" id="Phobius"/>
    </source>
</evidence>
<organism evidence="6">
    <name type="scientific">mine drainage metagenome</name>
    <dbReference type="NCBI Taxonomy" id="410659"/>
    <lineage>
        <taxon>unclassified sequences</taxon>
        <taxon>metagenomes</taxon>
        <taxon>ecological metagenomes</taxon>
    </lineage>
</organism>
<evidence type="ECO:0000313" key="7">
    <source>
        <dbReference type="EMBL" id="EQD52721.1"/>
    </source>
</evidence>
<protein>
    <submittedName>
        <fullName evidence="6">DoxX</fullName>
    </submittedName>
</protein>
<feature type="transmembrane region" description="Helical" evidence="5">
    <location>
        <begin position="7"/>
        <end position="26"/>
    </location>
</feature>
<feature type="transmembrane region" description="Helical" evidence="5">
    <location>
        <begin position="93"/>
        <end position="111"/>
    </location>
</feature>
<comment type="subcellular location">
    <subcellularLocation>
        <location evidence="1">Membrane</location>
        <topology evidence="1">Multi-pass membrane protein</topology>
    </subcellularLocation>
</comment>
<feature type="transmembrane region" description="Helical" evidence="5">
    <location>
        <begin position="67"/>
        <end position="87"/>
    </location>
</feature>
<gene>
    <name evidence="7" type="ORF">B1B_10597</name>
    <name evidence="6" type="ORF">B2A_12169</name>
</gene>
<name>T0YT94_9ZZZZ</name>
<evidence type="ECO:0000256" key="2">
    <source>
        <dbReference type="ARBA" id="ARBA00022692"/>
    </source>
</evidence>
<evidence type="ECO:0000256" key="4">
    <source>
        <dbReference type="ARBA" id="ARBA00023136"/>
    </source>
</evidence>
<dbReference type="AlphaFoldDB" id="T0YT94"/>
<keyword evidence="3 5" id="KW-1133">Transmembrane helix</keyword>
<evidence type="ECO:0000256" key="3">
    <source>
        <dbReference type="ARBA" id="ARBA00022989"/>
    </source>
</evidence>
<reference evidence="6" key="2">
    <citation type="journal article" date="2014" name="ISME J.">
        <title>Microbial stratification in low pH oxic and suboxic macroscopic growths along an acid mine drainage.</title>
        <authorList>
            <person name="Mendez-Garcia C."/>
            <person name="Mesa V."/>
            <person name="Sprenger R.R."/>
            <person name="Richter M."/>
            <person name="Diez M.S."/>
            <person name="Solano J."/>
            <person name="Bargiela R."/>
            <person name="Golyshina O.V."/>
            <person name="Manteca A."/>
            <person name="Ramos J.L."/>
            <person name="Gallego J.R."/>
            <person name="Llorente I."/>
            <person name="Martins Dos Santos V.A."/>
            <person name="Jensen O.N."/>
            <person name="Pelaez A.I."/>
            <person name="Sanchez J."/>
            <person name="Ferrer M."/>
        </authorList>
    </citation>
    <scope>NUCLEOTIDE SEQUENCE</scope>
</reference>
<feature type="transmembrane region" description="Helical" evidence="5">
    <location>
        <begin position="38"/>
        <end position="60"/>
    </location>
</feature>
<dbReference type="EMBL" id="AUZY01006912">
    <property type="protein sequence ID" value="EQD52721.1"/>
    <property type="molecule type" value="Genomic_DNA"/>
</dbReference>
<dbReference type="Pfam" id="PF07681">
    <property type="entry name" value="DoxX"/>
    <property type="match status" value="1"/>
</dbReference>
<dbReference type="InterPro" id="IPR032808">
    <property type="entry name" value="DoxX"/>
</dbReference>
<dbReference type="GO" id="GO:0016020">
    <property type="term" value="C:membrane"/>
    <property type="evidence" value="ECO:0007669"/>
    <property type="project" value="UniProtKB-SubCell"/>
</dbReference>
<keyword evidence="4 5" id="KW-0472">Membrane</keyword>
<proteinExistence type="predicted"/>
<keyword evidence="2 5" id="KW-0812">Transmembrane</keyword>